<dbReference type="PANTHER" id="PTHR11695:SF294">
    <property type="entry name" value="RETICULON-4-INTERACTING PROTEIN 1, MITOCHONDRIAL"/>
    <property type="match status" value="1"/>
</dbReference>
<dbReference type="InterPro" id="IPR011032">
    <property type="entry name" value="GroES-like_sf"/>
</dbReference>
<dbReference type="SUPFAM" id="SSF50129">
    <property type="entry name" value="GroES-like"/>
    <property type="match status" value="1"/>
</dbReference>
<dbReference type="InterPro" id="IPR036291">
    <property type="entry name" value="NAD(P)-bd_dom_sf"/>
</dbReference>
<organism evidence="2 3">
    <name type="scientific">Thelonectria olida</name>
    <dbReference type="NCBI Taxonomy" id="1576542"/>
    <lineage>
        <taxon>Eukaryota</taxon>
        <taxon>Fungi</taxon>
        <taxon>Dikarya</taxon>
        <taxon>Ascomycota</taxon>
        <taxon>Pezizomycotina</taxon>
        <taxon>Sordariomycetes</taxon>
        <taxon>Hypocreomycetidae</taxon>
        <taxon>Hypocreales</taxon>
        <taxon>Nectriaceae</taxon>
        <taxon>Thelonectria</taxon>
    </lineage>
</organism>
<dbReference type="GO" id="GO:0005739">
    <property type="term" value="C:mitochondrion"/>
    <property type="evidence" value="ECO:0007669"/>
    <property type="project" value="TreeGrafter"/>
</dbReference>
<sequence length="338" mass="36462">MAETMRTWQYAVVTGKLEDSIAITQVAKPSASSLAKGQILVEIINASLNPVDYKIPESGFIGRMMITRPATPGLDFCGRVIARHSSSKSFEEGQIVFGGFQSPSQLGTLGEYTVISQEQCTLLPDNVPPEQAAAVGTAATTAYQSLMPDSLKPGAKIFINGGSGGVGTWTIQFAKALGAEVTTSCSTKNVELCRQLGADEVLDYTKGDVLSQLKTREKYFDLVIDNVGKDDELYNSKGQLLNQDGTFVQVGMPDTLSFSSVGSTFKKQLCGVVGGQNYYFVNMKNSADIFRRIGVWMAEGKVHAVIDQVFEWEQTPKAFEKLRGGHVKGKVVICAAQG</sequence>
<dbReference type="InterPro" id="IPR020843">
    <property type="entry name" value="ER"/>
</dbReference>
<dbReference type="GO" id="GO:0016491">
    <property type="term" value="F:oxidoreductase activity"/>
    <property type="evidence" value="ECO:0007669"/>
    <property type="project" value="InterPro"/>
</dbReference>
<dbReference type="SMART" id="SM00829">
    <property type="entry name" value="PKS_ER"/>
    <property type="match status" value="1"/>
</dbReference>
<dbReference type="PANTHER" id="PTHR11695">
    <property type="entry name" value="ALCOHOL DEHYDROGENASE RELATED"/>
    <property type="match status" value="1"/>
</dbReference>
<feature type="domain" description="Enoyl reductase (ER)" evidence="1">
    <location>
        <begin position="16"/>
        <end position="333"/>
    </location>
</feature>
<reference evidence="2 3" key="1">
    <citation type="journal article" date="2021" name="Nat. Commun.">
        <title>Genetic determinants of endophytism in the Arabidopsis root mycobiome.</title>
        <authorList>
            <person name="Mesny F."/>
            <person name="Miyauchi S."/>
            <person name="Thiergart T."/>
            <person name="Pickel B."/>
            <person name="Atanasova L."/>
            <person name="Karlsson M."/>
            <person name="Huettel B."/>
            <person name="Barry K.W."/>
            <person name="Haridas S."/>
            <person name="Chen C."/>
            <person name="Bauer D."/>
            <person name="Andreopoulos W."/>
            <person name="Pangilinan J."/>
            <person name="LaButti K."/>
            <person name="Riley R."/>
            <person name="Lipzen A."/>
            <person name="Clum A."/>
            <person name="Drula E."/>
            <person name="Henrissat B."/>
            <person name="Kohler A."/>
            <person name="Grigoriev I.V."/>
            <person name="Martin F.M."/>
            <person name="Hacquard S."/>
        </authorList>
    </citation>
    <scope>NUCLEOTIDE SEQUENCE [LARGE SCALE GENOMIC DNA]</scope>
    <source>
        <strain evidence="2 3">MPI-CAGE-CH-0241</strain>
    </source>
</reference>
<keyword evidence="3" id="KW-1185">Reference proteome</keyword>
<dbReference type="Pfam" id="PF13602">
    <property type="entry name" value="ADH_zinc_N_2"/>
    <property type="match status" value="1"/>
</dbReference>
<name>A0A9P9ANE0_9HYPO</name>
<dbReference type="OrthoDB" id="201656at2759"/>
<dbReference type="Gene3D" id="3.90.180.10">
    <property type="entry name" value="Medium-chain alcohol dehydrogenases, catalytic domain"/>
    <property type="match status" value="1"/>
</dbReference>
<protein>
    <submittedName>
        <fullName evidence="2">Zinc-binding oxidoreductase</fullName>
    </submittedName>
</protein>
<proteinExistence type="predicted"/>
<dbReference type="SUPFAM" id="SSF51735">
    <property type="entry name" value="NAD(P)-binding Rossmann-fold domains"/>
    <property type="match status" value="1"/>
</dbReference>
<dbReference type="EMBL" id="JAGPYM010000016">
    <property type="protein sequence ID" value="KAH6886360.1"/>
    <property type="molecule type" value="Genomic_DNA"/>
</dbReference>
<dbReference type="Proteomes" id="UP000777438">
    <property type="component" value="Unassembled WGS sequence"/>
</dbReference>
<dbReference type="Pfam" id="PF08240">
    <property type="entry name" value="ADH_N"/>
    <property type="match status" value="1"/>
</dbReference>
<dbReference type="Gene3D" id="3.40.50.720">
    <property type="entry name" value="NAD(P)-binding Rossmann-like Domain"/>
    <property type="match status" value="1"/>
</dbReference>
<dbReference type="AlphaFoldDB" id="A0A9P9ANE0"/>
<dbReference type="InterPro" id="IPR013154">
    <property type="entry name" value="ADH-like_N"/>
</dbReference>
<evidence type="ECO:0000313" key="2">
    <source>
        <dbReference type="EMBL" id="KAH6886360.1"/>
    </source>
</evidence>
<comment type="caution">
    <text evidence="2">The sequence shown here is derived from an EMBL/GenBank/DDBJ whole genome shotgun (WGS) entry which is preliminary data.</text>
</comment>
<evidence type="ECO:0000313" key="3">
    <source>
        <dbReference type="Proteomes" id="UP000777438"/>
    </source>
</evidence>
<dbReference type="CDD" id="cd08267">
    <property type="entry name" value="MDR1"/>
    <property type="match status" value="1"/>
</dbReference>
<gene>
    <name evidence="2" type="ORF">B0T10DRAFT_608033</name>
</gene>
<evidence type="ECO:0000259" key="1">
    <source>
        <dbReference type="SMART" id="SM00829"/>
    </source>
</evidence>
<dbReference type="InterPro" id="IPR050700">
    <property type="entry name" value="YIM1/Zinc_Alcohol_DH_Fams"/>
</dbReference>
<accession>A0A9P9ANE0</accession>